<evidence type="ECO:0000256" key="4">
    <source>
        <dbReference type="ARBA" id="ARBA00022840"/>
    </source>
</evidence>
<evidence type="ECO:0000313" key="7">
    <source>
        <dbReference type="EMBL" id="NXA16661.1"/>
    </source>
</evidence>
<keyword evidence="4" id="KW-0067">ATP-binding</keyword>
<keyword evidence="8" id="KW-1185">Reference proteome</keyword>
<accession>A0A7K7TL62</accession>
<dbReference type="SUPFAM" id="SSF56112">
    <property type="entry name" value="Protein kinase-like (PK-like)"/>
    <property type="match status" value="1"/>
</dbReference>
<evidence type="ECO:0000256" key="2">
    <source>
        <dbReference type="ARBA" id="ARBA00022741"/>
    </source>
</evidence>
<dbReference type="OrthoDB" id="4062651at2759"/>
<keyword evidence="3 7" id="KW-0418">Kinase</keyword>
<proteinExistence type="predicted"/>
<comment type="caution">
    <text evidence="7">The sequence shown here is derived from an EMBL/GenBank/DDBJ whole genome shotgun (WGS) entry which is preliminary data.</text>
</comment>
<feature type="non-terminal residue" evidence="7">
    <location>
        <position position="292"/>
    </location>
</feature>
<gene>
    <name evidence="7" type="primary">Pbk</name>
    <name evidence="7" type="ORF">SAPAEN_R14701</name>
</gene>
<protein>
    <submittedName>
        <fullName evidence="7">TOPK kinase</fullName>
    </submittedName>
</protein>
<dbReference type="InterPro" id="IPR008271">
    <property type="entry name" value="Ser/Thr_kinase_AS"/>
</dbReference>
<dbReference type="SMART" id="SM00220">
    <property type="entry name" value="S_TKc"/>
    <property type="match status" value="1"/>
</dbReference>
<dbReference type="GO" id="GO:0004674">
    <property type="term" value="F:protein serine/threonine kinase activity"/>
    <property type="evidence" value="ECO:0007669"/>
    <property type="project" value="TreeGrafter"/>
</dbReference>
<keyword evidence="2" id="KW-0547">Nucleotide-binding</keyword>
<dbReference type="PANTHER" id="PTHR43289:SF14">
    <property type="entry name" value="LYMPHOKINE-ACTIVATED KILLER T-CELL-ORIGINATED PROTEIN KINASE"/>
    <property type="match status" value="1"/>
</dbReference>
<dbReference type="Gene3D" id="1.10.510.10">
    <property type="entry name" value="Transferase(Phosphotransferase) domain 1"/>
    <property type="match status" value="1"/>
</dbReference>
<dbReference type="Gene3D" id="3.30.200.20">
    <property type="entry name" value="Phosphorylase Kinase, domain 1"/>
    <property type="match status" value="1"/>
</dbReference>
<name>A0A7K7TL62_9TYRA</name>
<evidence type="ECO:0000256" key="5">
    <source>
        <dbReference type="SAM" id="MobiDB-lite"/>
    </source>
</evidence>
<evidence type="ECO:0000313" key="8">
    <source>
        <dbReference type="Proteomes" id="UP000589485"/>
    </source>
</evidence>
<dbReference type="EMBL" id="VZSY01006217">
    <property type="protein sequence ID" value="NXA16661.1"/>
    <property type="molecule type" value="Genomic_DNA"/>
</dbReference>
<feature type="region of interest" description="Disordered" evidence="5">
    <location>
        <begin position="91"/>
        <end position="110"/>
    </location>
</feature>
<dbReference type="PROSITE" id="PS00108">
    <property type="entry name" value="PROTEIN_KINASE_ST"/>
    <property type="match status" value="1"/>
</dbReference>
<evidence type="ECO:0000256" key="3">
    <source>
        <dbReference type="ARBA" id="ARBA00022777"/>
    </source>
</evidence>
<dbReference type="GO" id="GO:0005524">
    <property type="term" value="F:ATP binding"/>
    <property type="evidence" value="ECO:0007669"/>
    <property type="project" value="UniProtKB-KW"/>
</dbReference>
<dbReference type="PANTHER" id="PTHR43289">
    <property type="entry name" value="MITOGEN-ACTIVATED PROTEIN KINASE KINASE KINASE 20-RELATED"/>
    <property type="match status" value="1"/>
</dbReference>
<dbReference type="Proteomes" id="UP000589485">
    <property type="component" value="Unassembled WGS sequence"/>
</dbReference>
<evidence type="ECO:0000259" key="6">
    <source>
        <dbReference type="PROSITE" id="PS50011"/>
    </source>
</evidence>
<feature type="compositionally biased region" description="Basic and acidic residues" evidence="5">
    <location>
        <begin position="164"/>
        <end position="181"/>
    </location>
</feature>
<dbReference type="AlphaFoldDB" id="A0A7K7TL62"/>
<sequence>SVTIPASPFMEKLGYGTGVSVFLMRRSPRGISRSPWAVKKINSGCNQSQRSLYQERLREEAKILRDLQHPNIRGWDGMILKSRTTGGFLRNVSNIPTPRPDPTALPGSRVPAGRSQYLHTEKKLLHGDIKSSNVVVRGDFESVKICDVGVSLPLDENMAGAASREFRASEHSRPLRRREGSEGGNSRGGVEWRDTGNGWERGDGGGMSGRNSCGIPAPFPHRVPPHPEDSLSEESWDEDSFYAALGTRPALDTSRLDPSYGSVIRLFRACTAPEPGNRPSAARILEFLQGIS</sequence>
<dbReference type="PROSITE" id="PS50011">
    <property type="entry name" value="PROTEIN_KINASE_DOM"/>
    <property type="match status" value="1"/>
</dbReference>
<evidence type="ECO:0000256" key="1">
    <source>
        <dbReference type="ARBA" id="ARBA00022679"/>
    </source>
</evidence>
<organism evidence="7 8">
    <name type="scientific">Sapayoa aenigma</name>
    <name type="common">broad-billed sapayoa</name>
    <dbReference type="NCBI Taxonomy" id="239371"/>
    <lineage>
        <taxon>Eukaryota</taxon>
        <taxon>Metazoa</taxon>
        <taxon>Chordata</taxon>
        <taxon>Craniata</taxon>
        <taxon>Vertebrata</taxon>
        <taxon>Euteleostomi</taxon>
        <taxon>Archelosauria</taxon>
        <taxon>Archosauria</taxon>
        <taxon>Dinosauria</taxon>
        <taxon>Saurischia</taxon>
        <taxon>Theropoda</taxon>
        <taxon>Coelurosauria</taxon>
        <taxon>Aves</taxon>
        <taxon>Neognathae</taxon>
        <taxon>Neoaves</taxon>
        <taxon>Telluraves</taxon>
        <taxon>Australaves</taxon>
        <taxon>Passeriformes</taxon>
        <taxon>Tyrannidae</taxon>
        <taxon>Sapayoa</taxon>
    </lineage>
</organism>
<dbReference type="InterPro" id="IPR000719">
    <property type="entry name" value="Prot_kinase_dom"/>
</dbReference>
<feature type="domain" description="Protein kinase" evidence="6">
    <location>
        <begin position="7"/>
        <end position="292"/>
    </location>
</feature>
<feature type="non-terminal residue" evidence="7">
    <location>
        <position position="1"/>
    </location>
</feature>
<keyword evidence="1" id="KW-0808">Transferase</keyword>
<reference evidence="7 8" key="1">
    <citation type="submission" date="2019-09" db="EMBL/GenBank/DDBJ databases">
        <title>Bird 10,000 Genomes (B10K) Project - Family phase.</title>
        <authorList>
            <person name="Zhang G."/>
        </authorList>
    </citation>
    <scope>NUCLEOTIDE SEQUENCE [LARGE SCALE GENOMIC DNA]</scope>
    <source>
        <strain evidence="7">B10K-DU-030-41</strain>
        <tissue evidence="7">Muscle</tissue>
    </source>
</reference>
<feature type="region of interest" description="Disordered" evidence="5">
    <location>
        <begin position="163"/>
        <end position="205"/>
    </location>
</feature>
<dbReference type="InterPro" id="IPR011009">
    <property type="entry name" value="Kinase-like_dom_sf"/>
</dbReference>